<dbReference type="AlphaFoldDB" id="A0A6H1UAK8"/>
<sequence length="159" mass="18137">MLNKNIQQWLDAYGVSHQNATNKAIHWLCVPVILWTVLALLWGVQIPAQPLLNGATLLMAISLVFYWRLSPQLAIGMVFVAAFNWWLIDLHLTSLSWPLWQTALALFVLAWIGQFIGHIIEGAKPSFFEDMQFLLIGPIWLLSFVYDKVGVNYQNKATE</sequence>
<dbReference type="EMBL" id="CP051180">
    <property type="protein sequence ID" value="QIZ76095.1"/>
    <property type="molecule type" value="Genomic_DNA"/>
</dbReference>
<keyword evidence="1" id="KW-1133">Transmembrane helix</keyword>
<evidence type="ECO:0000313" key="2">
    <source>
        <dbReference type="EMBL" id="QIZ76095.1"/>
    </source>
</evidence>
<organism evidence="2 3">
    <name type="scientific">Ferrimonas lipolytica</name>
    <dbReference type="NCBI Taxonomy" id="2724191"/>
    <lineage>
        <taxon>Bacteria</taxon>
        <taxon>Pseudomonadati</taxon>
        <taxon>Pseudomonadota</taxon>
        <taxon>Gammaproteobacteria</taxon>
        <taxon>Alteromonadales</taxon>
        <taxon>Ferrimonadaceae</taxon>
        <taxon>Ferrimonas</taxon>
    </lineage>
</organism>
<keyword evidence="3" id="KW-1185">Reference proteome</keyword>
<dbReference type="PANTHER" id="PTHR28026:SF9">
    <property type="entry name" value="2-HYDROXY-PALMITIC ACID DIOXYGENASE MPO1"/>
    <property type="match status" value="1"/>
</dbReference>
<reference evidence="2 3" key="1">
    <citation type="submission" date="2020-04" db="EMBL/GenBank/DDBJ databases">
        <title>Ferrimonas sp. S7 isolated from sea water.</title>
        <authorList>
            <person name="Bae S.S."/>
            <person name="Baek K."/>
        </authorList>
    </citation>
    <scope>NUCLEOTIDE SEQUENCE [LARGE SCALE GENOMIC DNA]</scope>
    <source>
        <strain evidence="2 3">S7</strain>
    </source>
</reference>
<dbReference type="Pfam" id="PF06127">
    <property type="entry name" value="Mpo1-like"/>
    <property type="match status" value="1"/>
</dbReference>
<feature type="transmembrane region" description="Helical" evidence="1">
    <location>
        <begin position="73"/>
        <end position="92"/>
    </location>
</feature>
<dbReference type="KEGG" id="fes:HER31_03840"/>
<proteinExistence type="predicted"/>
<name>A0A6H1UAK8_9GAMM</name>
<dbReference type="PANTHER" id="PTHR28026">
    <property type="entry name" value="DUF962 DOMAIN PROTEIN (AFU_ORTHOLOGUE AFUA_8G05310)"/>
    <property type="match status" value="1"/>
</dbReference>
<evidence type="ECO:0000256" key="1">
    <source>
        <dbReference type="SAM" id="Phobius"/>
    </source>
</evidence>
<evidence type="ECO:0000313" key="3">
    <source>
        <dbReference type="Proteomes" id="UP000501602"/>
    </source>
</evidence>
<dbReference type="Proteomes" id="UP000501602">
    <property type="component" value="Chromosome"/>
</dbReference>
<dbReference type="GO" id="GO:0016020">
    <property type="term" value="C:membrane"/>
    <property type="evidence" value="ECO:0007669"/>
    <property type="project" value="GOC"/>
</dbReference>
<feature type="transmembrane region" description="Helical" evidence="1">
    <location>
        <begin position="132"/>
        <end position="149"/>
    </location>
</feature>
<dbReference type="InterPro" id="IPR009305">
    <property type="entry name" value="Mpo1-like"/>
</dbReference>
<dbReference type="GO" id="GO:0046521">
    <property type="term" value="P:sphingoid catabolic process"/>
    <property type="evidence" value="ECO:0007669"/>
    <property type="project" value="TreeGrafter"/>
</dbReference>
<protein>
    <submittedName>
        <fullName evidence="2">DUF962 domain-containing protein</fullName>
    </submittedName>
</protein>
<feature type="transmembrane region" description="Helical" evidence="1">
    <location>
        <begin position="24"/>
        <end position="44"/>
    </location>
</feature>
<keyword evidence="1" id="KW-0812">Transmembrane</keyword>
<feature type="transmembrane region" description="Helical" evidence="1">
    <location>
        <begin position="99"/>
        <end position="120"/>
    </location>
</feature>
<accession>A0A6H1UAK8</accession>
<gene>
    <name evidence="2" type="ORF">HER31_03840</name>
</gene>
<keyword evidence="1" id="KW-0472">Membrane</keyword>
<dbReference type="RefSeq" id="WP_168659355.1">
    <property type="nucleotide sequence ID" value="NZ_CP051180.1"/>
</dbReference>